<proteinExistence type="predicted"/>
<accession>A0A8X7CPT1</accession>
<name>A0A8X7CPT1_9ARAC</name>
<evidence type="ECO:0000256" key="1">
    <source>
        <dbReference type="SAM" id="MobiDB-lite"/>
    </source>
</evidence>
<reference evidence="2" key="1">
    <citation type="submission" date="2020-08" db="EMBL/GenBank/DDBJ databases">
        <title>Multicomponent nature underlies the extraordinary mechanical properties of spider dragline silk.</title>
        <authorList>
            <person name="Kono N."/>
            <person name="Nakamura H."/>
            <person name="Mori M."/>
            <person name="Yoshida Y."/>
            <person name="Ohtoshi R."/>
            <person name="Malay A.D."/>
            <person name="Moran D.A.P."/>
            <person name="Tomita M."/>
            <person name="Numata K."/>
            <person name="Arakawa K."/>
        </authorList>
    </citation>
    <scope>NUCLEOTIDE SEQUENCE</scope>
</reference>
<sequence length="76" mass="8630">MNPDDSDLSSLADEDDYQSDNGSEMDGDNEDHEYILAKDKQDEPFPKRIVTTYIPHQAAPSKEARNMPEMVGNWTL</sequence>
<evidence type="ECO:0000313" key="2">
    <source>
        <dbReference type="EMBL" id="GFY76011.1"/>
    </source>
</evidence>
<organism evidence="2 3">
    <name type="scientific">Trichonephila inaurata madagascariensis</name>
    <dbReference type="NCBI Taxonomy" id="2747483"/>
    <lineage>
        <taxon>Eukaryota</taxon>
        <taxon>Metazoa</taxon>
        <taxon>Ecdysozoa</taxon>
        <taxon>Arthropoda</taxon>
        <taxon>Chelicerata</taxon>
        <taxon>Arachnida</taxon>
        <taxon>Araneae</taxon>
        <taxon>Araneomorphae</taxon>
        <taxon>Entelegynae</taxon>
        <taxon>Araneoidea</taxon>
        <taxon>Nephilidae</taxon>
        <taxon>Trichonephila</taxon>
        <taxon>Trichonephila inaurata</taxon>
    </lineage>
</organism>
<gene>
    <name evidence="2" type="ORF">TNIN_101521</name>
</gene>
<feature type="region of interest" description="Disordered" evidence="1">
    <location>
        <begin position="1"/>
        <end position="33"/>
    </location>
</feature>
<keyword evidence="3" id="KW-1185">Reference proteome</keyword>
<dbReference type="EMBL" id="BMAV01021706">
    <property type="protein sequence ID" value="GFY76011.1"/>
    <property type="molecule type" value="Genomic_DNA"/>
</dbReference>
<comment type="caution">
    <text evidence="2">The sequence shown here is derived from an EMBL/GenBank/DDBJ whole genome shotgun (WGS) entry which is preliminary data.</text>
</comment>
<dbReference type="OrthoDB" id="118105at2759"/>
<evidence type="ECO:0000313" key="3">
    <source>
        <dbReference type="Proteomes" id="UP000886998"/>
    </source>
</evidence>
<dbReference type="AlphaFoldDB" id="A0A8X7CPT1"/>
<feature type="compositionally biased region" description="Acidic residues" evidence="1">
    <location>
        <begin position="1"/>
        <end position="31"/>
    </location>
</feature>
<protein>
    <submittedName>
        <fullName evidence="2">Uncharacterized protein</fullName>
    </submittedName>
</protein>
<dbReference type="Proteomes" id="UP000886998">
    <property type="component" value="Unassembled WGS sequence"/>
</dbReference>